<gene>
    <name evidence="1" type="ORF">AB162_034</name>
</gene>
<sequence length="53" mass="5918">MAFINIDLVASAGIDKIGLGVSNINCVILKRTYVYLLDCHCLLDLCNNQYWLA</sequence>
<dbReference type="Proteomes" id="UP000056466">
    <property type="component" value="Chromosome"/>
</dbReference>
<dbReference type="EMBL" id="CP011787">
    <property type="protein sequence ID" value="AKZ65662.1"/>
    <property type="molecule type" value="Genomic_DNA"/>
</dbReference>
<name>A0A0K2BKD5_9GAMM</name>
<proteinExistence type="predicted"/>
<organism evidence="1 2">
    <name type="scientific">Candidatus Palibaumannia cicadellinicola</name>
    <dbReference type="NCBI Taxonomy" id="186490"/>
    <lineage>
        <taxon>Bacteria</taxon>
        <taxon>Pseudomonadati</taxon>
        <taxon>Pseudomonadota</taxon>
        <taxon>Gammaproteobacteria</taxon>
        <taxon>Candidatus Palibaumannia</taxon>
    </lineage>
</organism>
<dbReference type="KEGG" id="bcig:AB162_034"/>
<evidence type="ECO:0000313" key="1">
    <source>
        <dbReference type="EMBL" id="AKZ65662.1"/>
    </source>
</evidence>
<evidence type="ECO:0000313" key="2">
    <source>
        <dbReference type="Proteomes" id="UP000056466"/>
    </source>
</evidence>
<keyword evidence="2" id="KW-1185">Reference proteome</keyword>
<dbReference type="AlphaFoldDB" id="A0A0K2BKD5"/>
<protein>
    <submittedName>
        <fullName evidence="1">Uncharacterized protein</fullName>
    </submittedName>
</protein>
<dbReference type="RefSeq" id="WP_156213982.1">
    <property type="nucleotide sequence ID" value="NZ_CP011787.1"/>
</dbReference>
<reference evidence="1 2" key="1">
    <citation type="submission" date="2015-06" db="EMBL/GenBank/DDBJ databases">
        <title>Lineage-specific patterns of genome deterioration in obligate symbionts.</title>
        <authorList>
            <person name="Bennett G.M."/>
            <person name="McCutcheon J.P."/>
            <person name="McDonald B.R."/>
            <person name="Moran N.A."/>
        </authorList>
    </citation>
    <scope>NUCLEOTIDE SEQUENCE [LARGE SCALE GENOMIC DNA]</scope>
    <source>
        <strain evidence="1 2">B-GSS</strain>
    </source>
</reference>
<accession>A0A0K2BKD5</accession>